<evidence type="ECO:0000313" key="2">
    <source>
        <dbReference type="EMBL" id="KAG0654631.1"/>
    </source>
</evidence>
<protein>
    <submittedName>
        <fullName evidence="2">Uncharacterized protein</fullName>
    </submittedName>
</protein>
<evidence type="ECO:0000313" key="3">
    <source>
        <dbReference type="Proteomes" id="UP000750334"/>
    </source>
</evidence>
<accession>A0A9P6VTN9</accession>
<name>A0A9P6VTN9_MAUEX</name>
<feature type="compositionally biased region" description="Polar residues" evidence="1">
    <location>
        <begin position="295"/>
        <end position="305"/>
    </location>
</feature>
<keyword evidence="3" id="KW-1185">Reference proteome</keyword>
<organism evidence="2 3">
    <name type="scientific">Maudiozyma exigua</name>
    <name type="common">Yeast</name>
    <name type="synonym">Kazachstania exigua</name>
    <dbReference type="NCBI Taxonomy" id="34358"/>
    <lineage>
        <taxon>Eukaryota</taxon>
        <taxon>Fungi</taxon>
        <taxon>Dikarya</taxon>
        <taxon>Ascomycota</taxon>
        <taxon>Saccharomycotina</taxon>
        <taxon>Saccharomycetes</taxon>
        <taxon>Saccharomycetales</taxon>
        <taxon>Saccharomycetaceae</taxon>
        <taxon>Maudiozyma</taxon>
    </lineage>
</organism>
<proteinExistence type="predicted"/>
<dbReference type="OrthoDB" id="4031722at2759"/>
<sequence length="305" mass="35954">MGLFRKIAVKFMNDDRLRVEKRNDDAIPEFLHFNMKRHMPIVDIPLARGYLIFPSVQSFDKFRHSGDKENIDSLDANGMGIPLFQIKRELLAPGLTMVETELTYKIYKYEIKQRTEVPPYGDFEIIAENQNFKVYKYLYGKVYKSSKMTQSALQFVINNDVENSYFMLHRREFRDMDTCINNYNFRWHVRYSPMENDHYKLALLNPKEVSLMDSPSVKSMKKKKNITKIDPYVLVFGHYTSENEDLLPGVASNIGITNVPDLTQKFACQALVLHVVERQKEKERDRKQRRRGIMMSSQMGFPSRY</sequence>
<feature type="region of interest" description="Disordered" evidence="1">
    <location>
        <begin position="279"/>
        <end position="305"/>
    </location>
</feature>
<dbReference type="AlphaFoldDB" id="A0A9P6VTN9"/>
<comment type="caution">
    <text evidence="2">The sequence shown here is derived from an EMBL/GenBank/DDBJ whole genome shotgun (WGS) entry which is preliminary data.</text>
</comment>
<reference evidence="2 3" key="1">
    <citation type="submission" date="2020-11" db="EMBL/GenBank/DDBJ databases">
        <title>Kefir isolates.</title>
        <authorList>
            <person name="Marcisauskas S."/>
            <person name="Kim Y."/>
            <person name="Blasche S."/>
        </authorList>
    </citation>
    <scope>NUCLEOTIDE SEQUENCE [LARGE SCALE GENOMIC DNA]</scope>
    <source>
        <strain evidence="2 3">OG2</strain>
    </source>
</reference>
<dbReference type="Proteomes" id="UP000750334">
    <property type="component" value="Unassembled WGS sequence"/>
</dbReference>
<gene>
    <name evidence="2" type="ORF">C6P45_003338</name>
</gene>
<evidence type="ECO:0000256" key="1">
    <source>
        <dbReference type="SAM" id="MobiDB-lite"/>
    </source>
</evidence>
<dbReference type="EMBL" id="PUHR01000331">
    <property type="protein sequence ID" value="KAG0654631.1"/>
    <property type="molecule type" value="Genomic_DNA"/>
</dbReference>